<dbReference type="PROSITE" id="PS50035">
    <property type="entry name" value="PLD"/>
    <property type="match status" value="1"/>
</dbReference>
<dbReference type="SUPFAM" id="SSF56024">
    <property type="entry name" value="Phospholipase D/nuclease"/>
    <property type="match status" value="1"/>
</dbReference>
<name>A0ABX9YC44_9BURK</name>
<sequence>MVAAGAALPPAVHASPWSAQLEAAVTTHVAVAPTERVNWYAFSPEDNGMDLVMYGVNSARKSIHVLAYVMTYRPLIEALASKARAGVQVAIAVDYGESIANDRGGYIRRGLDYLVRAGVYVCTVDHFKLMHDKTIILDGRSVQTGSINYSAAGARANSENAVIEWNDLQSAEAFERHFQSRLGQCRPLAQSQ</sequence>
<dbReference type="Gene3D" id="3.30.870.10">
    <property type="entry name" value="Endonuclease Chain A"/>
    <property type="match status" value="1"/>
</dbReference>
<dbReference type="PANTHER" id="PTHR43856:SF1">
    <property type="entry name" value="MITOCHONDRIAL CARDIOLIPIN HYDROLASE"/>
    <property type="match status" value="1"/>
</dbReference>
<evidence type="ECO:0000256" key="3">
    <source>
        <dbReference type="ARBA" id="ARBA00012027"/>
    </source>
</evidence>
<accession>A0ABX9YC44</accession>
<dbReference type="InterPro" id="IPR001736">
    <property type="entry name" value="PLipase_D/transphosphatidylase"/>
</dbReference>
<evidence type="ECO:0000313" key="8">
    <source>
        <dbReference type="EMBL" id="RQY78992.1"/>
    </source>
</evidence>
<dbReference type="EMBL" id="QTPM01000093">
    <property type="protein sequence ID" value="RQY78992.1"/>
    <property type="molecule type" value="Genomic_DNA"/>
</dbReference>
<dbReference type="InterPro" id="IPR051406">
    <property type="entry name" value="PLD_domain"/>
</dbReference>
<dbReference type="InterPro" id="IPR025202">
    <property type="entry name" value="PLD-like_dom"/>
</dbReference>
<dbReference type="Proteomes" id="UP000281098">
    <property type="component" value="Unassembled WGS sequence"/>
</dbReference>
<feature type="domain" description="PLD phosphodiesterase" evidence="7">
    <location>
        <begin position="126"/>
        <end position="153"/>
    </location>
</feature>
<evidence type="ECO:0000256" key="4">
    <source>
        <dbReference type="ARBA" id="ARBA00022801"/>
    </source>
</evidence>
<organism evidence="8 9">
    <name type="scientific">Burkholderia stagnalis</name>
    <dbReference type="NCBI Taxonomy" id="1503054"/>
    <lineage>
        <taxon>Bacteria</taxon>
        <taxon>Pseudomonadati</taxon>
        <taxon>Pseudomonadota</taxon>
        <taxon>Betaproteobacteria</taxon>
        <taxon>Burkholderiales</taxon>
        <taxon>Burkholderiaceae</taxon>
        <taxon>Burkholderia</taxon>
        <taxon>Burkholderia cepacia complex</taxon>
    </lineage>
</organism>
<protein>
    <recommendedName>
        <fullName evidence="3">phospholipase D</fullName>
        <ecNumber evidence="3">3.1.4.4</ecNumber>
    </recommendedName>
</protein>
<reference evidence="8 9" key="1">
    <citation type="submission" date="2018-08" db="EMBL/GenBank/DDBJ databases">
        <title>Comparative analysis of Burkholderia isolates from Puerto Rico.</title>
        <authorList>
            <person name="Hall C."/>
            <person name="Sahl J."/>
            <person name="Wagner D."/>
        </authorList>
    </citation>
    <scope>NUCLEOTIDE SEQUENCE [LARGE SCALE GENOMIC DNA]</scope>
    <source>
        <strain evidence="8 9">Bp8966</strain>
    </source>
</reference>
<keyword evidence="4" id="KW-0378">Hydrolase</keyword>
<gene>
    <name evidence="8" type="ORF">DF017_35505</name>
</gene>
<evidence type="ECO:0000313" key="9">
    <source>
        <dbReference type="Proteomes" id="UP000281098"/>
    </source>
</evidence>
<evidence type="ECO:0000256" key="1">
    <source>
        <dbReference type="ARBA" id="ARBA00000798"/>
    </source>
</evidence>
<keyword evidence="6" id="KW-0443">Lipid metabolism</keyword>
<proteinExistence type="inferred from homology"/>
<evidence type="ECO:0000256" key="6">
    <source>
        <dbReference type="ARBA" id="ARBA00023098"/>
    </source>
</evidence>
<evidence type="ECO:0000256" key="5">
    <source>
        <dbReference type="ARBA" id="ARBA00022963"/>
    </source>
</evidence>
<dbReference type="EC" id="3.1.4.4" evidence="3"/>
<dbReference type="PANTHER" id="PTHR43856">
    <property type="entry name" value="CARDIOLIPIN HYDROLASE"/>
    <property type="match status" value="1"/>
</dbReference>
<evidence type="ECO:0000259" key="7">
    <source>
        <dbReference type="PROSITE" id="PS50035"/>
    </source>
</evidence>
<comment type="catalytic activity">
    <reaction evidence="1">
        <text>a 1,2-diacyl-sn-glycero-3-phosphocholine + H2O = a 1,2-diacyl-sn-glycero-3-phosphate + choline + H(+)</text>
        <dbReference type="Rhea" id="RHEA:14445"/>
        <dbReference type="ChEBI" id="CHEBI:15354"/>
        <dbReference type="ChEBI" id="CHEBI:15377"/>
        <dbReference type="ChEBI" id="CHEBI:15378"/>
        <dbReference type="ChEBI" id="CHEBI:57643"/>
        <dbReference type="ChEBI" id="CHEBI:58608"/>
        <dbReference type="EC" id="3.1.4.4"/>
    </reaction>
</comment>
<keyword evidence="9" id="KW-1185">Reference proteome</keyword>
<comment type="similarity">
    <text evidence="2">Belongs to the phospholipase D family.</text>
</comment>
<dbReference type="Pfam" id="PF13091">
    <property type="entry name" value="PLDc_2"/>
    <property type="match status" value="1"/>
</dbReference>
<keyword evidence="5" id="KW-0442">Lipid degradation</keyword>
<comment type="caution">
    <text evidence="8">The sequence shown here is derived from an EMBL/GenBank/DDBJ whole genome shotgun (WGS) entry which is preliminary data.</text>
</comment>
<evidence type="ECO:0000256" key="2">
    <source>
        <dbReference type="ARBA" id="ARBA00008664"/>
    </source>
</evidence>